<dbReference type="Gene3D" id="3.30.530.20">
    <property type="match status" value="1"/>
</dbReference>
<protein>
    <submittedName>
        <fullName evidence="1">SRPBCC family protein</fullName>
    </submittedName>
</protein>
<dbReference type="SUPFAM" id="SSF55961">
    <property type="entry name" value="Bet v1-like"/>
    <property type="match status" value="1"/>
</dbReference>
<proteinExistence type="predicted"/>
<evidence type="ECO:0000313" key="1">
    <source>
        <dbReference type="EMBL" id="MBD8505013.1"/>
    </source>
</evidence>
<dbReference type="AlphaFoldDB" id="A0A927J974"/>
<gene>
    <name evidence="1" type="ORF">HT102_00730</name>
</gene>
<comment type="caution">
    <text evidence="1">The sequence shown here is derived from an EMBL/GenBank/DDBJ whole genome shotgun (WGS) entry which is preliminary data.</text>
</comment>
<dbReference type="InterPro" id="IPR023393">
    <property type="entry name" value="START-like_dom_sf"/>
</dbReference>
<dbReference type="Proteomes" id="UP000642993">
    <property type="component" value="Unassembled WGS sequence"/>
</dbReference>
<dbReference type="InterPro" id="IPR019587">
    <property type="entry name" value="Polyketide_cyclase/dehydratase"/>
</dbReference>
<organism evidence="1 2">
    <name type="scientific">Lolliginicoccus lacisalsi</name>
    <dbReference type="NCBI Taxonomy" id="2742202"/>
    <lineage>
        <taxon>Bacteria</taxon>
        <taxon>Bacillati</taxon>
        <taxon>Actinomycetota</taxon>
        <taxon>Actinomycetes</taxon>
        <taxon>Mycobacteriales</taxon>
        <taxon>Hoyosellaceae</taxon>
        <taxon>Lolliginicoccus</taxon>
    </lineage>
</organism>
<evidence type="ECO:0000313" key="2">
    <source>
        <dbReference type="Proteomes" id="UP000642993"/>
    </source>
</evidence>
<dbReference type="EMBL" id="JACYWE010000001">
    <property type="protein sequence ID" value="MBD8505013.1"/>
    <property type="molecule type" value="Genomic_DNA"/>
</dbReference>
<sequence length="149" mass="16770">MDITRHINAPVGRVWRIITDLDNAADVLDGITRIERLSGDGYEVGTRWRETRKMLGREASEEMWVTEVEAPHRTVVAAGHGSVSYETEFQLADSDGGTAVTMRFSARMPERRGLRKLADKAMVRLGTSLTRKAMEKDLYCIAREAEKTT</sequence>
<reference evidence="1" key="1">
    <citation type="submission" date="2020-09" db="EMBL/GenBank/DDBJ databases">
        <title>Hoyosella lacisalsi sp. nov., a halotolerant actinobacterium isolated from soil of Lake Gudzhirganskoe.</title>
        <authorList>
            <person name="Yang Q."/>
            <person name="Guo P.Y."/>
            <person name="Liu S.W."/>
            <person name="Li F.N."/>
            <person name="Sun C.H."/>
        </authorList>
    </citation>
    <scope>NUCLEOTIDE SEQUENCE</scope>
    <source>
        <strain evidence="1">G463</strain>
    </source>
</reference>
<accession>A0A927J974</accession>
<dbReference type="Pfam" id="PF10604">
    <property type="entry name" value="Polyketide_cyc2"/>
    <property type="match status" value="1"/>
</dbReference>
<keyword evidence="2" id="KW-1185">Reference proteome</keyword>
<name>A0A927J974_9ACTN</name>